<evidence type="ECO:0000256" key="1">
    <source>
        <dbReference type="SAM" id="MobiDB-lite"/>
    </source>
</evidence>
<accession>A0ABQ3TUR1</accession>
<reference evidence="2" key="1">
    <citation type="submission" date="2024-05" db="EMBL/GenBank/DDBJ databases">
        <title>Whole genome shotgun sequence of Streptomyces hygroscopicus NBRC 113678.</title>
        <authorList>
            <person name="Komaki H."/>
            <person name="Tamura T."/>
        </authorList>
    </citation>
    <scope>NUCLEOTIDE SEQUENCE</scope>
    <source>
        <strain evidence="2">N11-34</strain>
    </source>
</reference>
<dbReference type="RefSeq" id="WP_236256114.1">
    <property type="nucleotide sequence ID" value="NZ_BNEK01000002.1"/>
</dbReference>
<feature type="compositionally biased region" description="Gly residues" evidence="1">
    <location>
        <begin position="1"/>
        <end position="12"/>
    </location>
</feature>
<feature type="region of interest" description="Disordered" evidence="1">
    <location>
        <begin position="1"/>
        <end position="22"/>
    </location>
</feature>
<organism evidence="2 3">
    <name type="scientific">Streptomyces hygroscopicus</name>
    <dbReference type="NCBI Taxonomy" id="1912"/>
    <lineage>
        <taxon>Bacteria</taxon>
        <taxon>Bacillati</taxon>
        <taxon>Actinomycetota</taxon>
        <taxon>Actinomycetes</taxon>
        <taxon>Kitasatosporales</taxon>
        <taxon>Streptomycetaceae</taxon>
        <taxon>Streptomyces</taxon>
        <taxon>Streptomyces violaceusniger group</taxon>
    </lineage>
</organism>
<dbReference type="InterPro" id="IPR011990">
    <property type="entry name" value="TPR-like_helical_dom_sf"/>
</dbReference>
<evidence type="ECO:0000313" key="3">
    <source>
        <dbReference type="Proteomes" id="UP001054854"/>
    </source>
</evidence>
<dbReference type="Gene3D" id="1.25.40.10">
    <property type="entry name" value="Tetratricopeptide repeat domain"/>
    <property type="match status" value="1"/>
</dbReference>
<name>A0ABQ3TUR1_STRHY</name>
<protein>
    <recommendedName>
        <fullName evidence="4">Tetratricopeptide repeat protein</fullName>
    </recommendedName>
</protein>
<sequence length="334" mass="34928">MSSAQGGGGGLPGPLRLPDPDDLLSDESIDQLDFAGLLALARAFIEADGVQHAATLAVRATTSDSTKRRTAGVLITALVQLARKKPKDALKSLKSVGESADPDIAAEVFLIRGIAMHTRRKWADAEANYRMAMMLRNGATSGLAAIQLGFLHGAGDEEEAAQNFVAATTCGDPAVIASAQLELALLLDRNGRHDAAIDRYRAALSSPYSNVALHAAFNLAGLLRDNGDAQAAEESRDLLERIHATGHPAYAPKAAVELAAGHLEAGRTEGVVELLTMGTTSTDPAVSALAHLHLGACLVDPAQADQHLAIAGKTGSREIKRAASRARKLRHAGR</sequence>
<comment type="caution">
    <text evidence="2">The sequence shown here is derived from an EMBL/GenBank/DDBJ whole genome shotgun (WGS) entry which is preliminary data.</text>
</comment>
<gene>
    <name evidence="2" type="ORF">TPA0910_11260</name>
</gene>
<keyword evidence="3" id="KW-1185">Reference proteome</keyword>
<evidence type="ECO:0008006" key="4">
    <source>
        <dbReference type="Google" id="ProtNLM"/>
    </source>
</evidence>
<proteinExistence type="predicted"/>
<dbReference type="EMBL" id="BNEK01000002">
    <property type="protein sequence ID" value="GHJ26693.1"/>
    <property type="molecule type" value="Genomic_DNA"/>
</dbReference>
<dbReference type="SUPFAM" id="SSF48452">
    <property type="entry name" value="TPR-like"/>
    <property type="match status" value="1"/>
</dbReference>
<dbReference type="Proteomes" id="UP001054854">
    <property type="component" value="Unassembled WGS sequence"/>
</dbReference>
<evidence type="ECO:0000313" key="2">
    <source>
        <dbReference type="EMBL" id="GHJ26693.1"/>
    </source>
</evidence>